<dbReference type="AlphaFoldDB" id="A0A1C4G029"/>
<evidence type="ECO:0000313" key="1">
    <source>
        <dbReference type="EMBL" id="SCC61121.1"/>
    </source>
</evidence>
<name>A0A1C4G029_9BACT</name>
<dbReference type="Pfam" id="PF12900">
    <property type="entry name" value="Pyridox_ox_2"/>
    <property type="match status" value="1"/>
</dbReference>
<dbReference type="PANTHER" id="PTHR34071">
    <property type="entry name" value="5-NITROIMIDAZOLE ANTIBIOTICS RESISTANCE PROTEIN, NIMA-FAMILY-RELATED PROTEIN-RELATED"/>
    <property type="match status" value="1"/>
</dbReference>
<dbReference type="EMBL" id="FMAR01000018">
    <property type="protein sequence ID" value="SCC61121.1"/>
    <property type="molecule type" value="Genomic_DNA"/>
</dbReference>
<dbReference type="PANTHER" id="PTHR34071:SF2">
    <property type="entry name" value="FLAVIN-NUCLEOTIDE-BINDING PROTEIN"/>
    <property type="match status" value="1"/>
</dbReference>
<reference evidence="1 2" key="1">
    <citation type="submission" date="2016-08" db="EMBL/GenBank/DDBJ databases">
        <authorList>
            <person name="Seilhamer J.J."/>
        </authorList>
    </citation>
    <scope>NUCLEOTIDE SEQUENCE [LARGE SCALE GENOMIC DNA]</scope>
    <source>
        <strain evidence="1 2">A37T2</strain>
    </source>
</reference>
<keyword evidence="2" id="KW-1185">Reference proteome</keyword>
<proteinExistence type="predicted"/>
<organism evidence="1 2">
    <name type="scientific">Chitinophaga costaii</name>
    <dbReference type="NCBI Taxonomy" id="1335309"/>
    <lineage>
        <taxon>Bacteria</taxon>
        <taxon>Pseudomonadati</taxon>
        <taxon>Bacteroidota</taxon>
        <taxon>Chitinophagia</taxon>
        <taxon>Chitinophagales</taxon>
        <taxon>Chitinophagaceae</taxon>
        <taxon>Chitinophaga</taxon>
    </lineage>
</organism>
<sequence>MLGNLNEQEIEEVLLRNVTGRIGCYDGSRVYVVPVSYAYNDKYIIAHAHEGMKINIMRKNPQVCFEVDEMQDQANWRSVIAWGVYEEVLQERERYYAMKFLVSRLMHLQLSETARLPEKELVPTKPDQLKPIVYRIRLGERTGRFETIG</sequence>
<gene>
    <name evidence="1" type="ORF">GA0116948_11862</name>
</gene>
<evidence type="ECO:0000313" key="2">
    <source>
        <dbReference type="Proteomes" id="UP000242818"/>
    </source>
</evidence>
<dbReference type="Proteomes" id="UP000242818">
    <property type="component" value="Unassembled WGS sequence"/>
</dbReference>
<accession>A0A1C4G029</accession>
<dbReference type="RefSeq" id="WP_089715183.1">
    <property type="nucleotide sequence ID" value="NZ_FMAR01000018.1"/>
</dbReference>
<evidence type="ECO:0008006" key="3">
    <source>
        <dbReference type="Google" id="ProtNLM"/>
    </source>
</evidence>
<dbReference type="STRING" id="1335309.GA0116948_11862"/>
<protein>
    <recommendedName>
        <fullName evidence="3">Pyridoxamine 5'-phosphate oxidase</fullName>
    </recommendedName>
</protein>
<dbReference type="SUPFAM" id="SSF50475">
    <property type="entry name" value="FMN-binding split barrel"/>
    <property type="match status" value="1"/>
</dbReference>
<dbReference type="OrthoDB" id="9794935at2"/>
<dbReference type="Gene3D" id="2.30.110.10">
    <property type="entry name" value="Electron Transport, Fmn-binding Protein, Chain A"/>
    <property type="match status" value="1"/>
</dbReference>
<dbReference type="InterPro" id="IPR012349">
    <property type="entry name" value="Split_barrel_FMN-bd"/>
</dbReference>
<dbReference type="InterPro" id="IPR024747">
    <property type="entry name" value="Pyridox_Oxase-rel"/>
</dbReference>